<comment type="caution">
    <text evidence="3">The sequence shown here is derived from an EMBL/GenBank/DDBJ whole genome shotgun (WGS) entry which is preliminary data.</text>
</comment>
<dbReference type="Proteomes" id="UP000192247">
    <property type="component" value="Unassembled WGS sequence"/>
</dbReference>
<feature type="compositionally biased region" description="Low complexity" evidence="1">
    <location>
        <begin position="332"/>
        <end position="351"/>
    </location>
</feature>
<name>A0A1V9XTY9_9ACAR</name>
<proteinExistence type="predicted"/>
<dbReference type="AlphaFoldDB" id="A0A1V9XTY9"/>
<evidence type="ECO:0000259" key="2">
    <source>
        <dbReference type="PROSITE" id="PS50228"/>
    </source>
</evidence>
<dbReference type="CDD" id="cd22828">
    <property type="entry name" value="Gal_Rha_Lectin_EVA1_EVA1C_rpt1"/>
    <property type="match status" value="1"/>
</dbReference>
<reference evidence="3 4" key="1">
    <citation type="journal article" date="2017" name="Gigascience">
        <title>Draft genome of the honey bee ectoparasitic mite, Tropilaelaps mercedesae, is shaped by the parasitic life history.</title>
        <authorList>
            <person name="Dong X."/>
            <person name="Armstrong S.D."/>
            <person name="Xia D."/>
            <person name="Makepeace B.L."/>
            <person name="Darby A.C."/>
            <person name="Kadowaki T."/>
        </authorList>
    </citation>
    <scope>NUCLEOTIDE SEQUENCE [LARGE SCALE GENOMIC DNA]</scope>
    <source>
        <strain evidence="3">Wuxi-XJTLU</strain>
    </source>
</reference>
<dbReference type="InterPro" id="IPR000922">
    <property type="entry name" value="Lectin_gal-bd_dom"/>
</dbReference>
<dbReference type="PROSITE" id="PS50228">
    <property type="entry name" value="SUEL_LECTIN"/>
    <property type="match status" value="2"/>
</dbReference>
<dbReference type="Gene3D" id="2.60.120.740">
    <property type="match status" value="2"/>
</dbReference>
<dbReference type="InParanoid" id="A0A1V9XTY9"/>
<dbReference type="CDD" id="cd22829">
    <property type="entry name" value="Gal_Rha_Lectin_EVA1_EVA1C_rpt2"/>
    <property type="match status" value="1"/>
</dbReference>
<dbReference type="Pfam" id="PF02140">
    <property type="entry name" value="SUEL_Lectin"/>
    <property type="match status" value="2"/>
</dbReference>
<dbReference type="PANTHER" id="PTHR46780">
    <property type="entry name" value="PROTEIN EVA-1"/>
    <property type="match status" value="1"/>
</dbReference>
<feature type="domain" description="SUEL-type lectin" evidence="2">
    <location>
        <begin position="222"/>
        <end position="314"/>
    </location>
</feature>
<dbReference type="STRING" id="418985.A0A1V9XTY9"/>
<evidence type="ECO:0000313" key="3">
    <source>
        <dbReference type="EMBL" id="OQR76966.1"/>
    </source>
</evidence>
<dbReference type="GO" id="GO:0030246">
    <property type="term" value="F:carbohydrate binding"/>
    <property type="evidence" value="ECO:0007669"/>
    <property type="project" value="InterPro"/>
</dbReference>
<gene>
    <name evidence="3" type="ORF">BIW11_07430</name>
</gene>
<dbReference type="OrthoDB" id="5970528at2759"/>
<feature type="non-terminal residue" evidence="3">
    <location>
        <position position="468"/>
    </location>
</feature>
<organism evidence="3 4">
    <name type="scientific">Tropilaelaps mercedesae</name>
    <dbReference type="NCBI Taxonomy" id="418985"/>
    <lineage>
        <taxon>Eukaryota</taxon>
        <taxon>Metazoa</taxon>
        <taxon>Ecdysozoa</taxon>
        <taxon>Arthropoda</taxon>
        <taxon>Chelicerata</taxon>
        <taxon>Arachnida</taxon>
        <taxon>Acari</taxon>
        <taxon>Parasitiformes</taxon>
        <taxon>Mesostigmata</taxon>
        <taxon>Gamasina</taxon>
        <taxon>Dermanyssoidea</taxon>
        <taxon>Laelapidae</taxon>
        <taxon>Tropilaelaps</taxon>
    </lineage>
</organism>
<evidence type="ECO:0000313" key="4">
    <source>
        <dbReference type="Proteomes" id="UP000192247"/>
    </source>
</evidence>
<feature type="region of interest" description="Disordered" evidence="1">
    <location>
        <begin position="324"/>
        <end position="468"/>
    </location>
</feature>
<dbReference type="InterPro" id="IPR043159">
    <property type="entry name" value="Lectin_gal-bd_sf"/>
</dbReference>
<protein>
    <recommendedName>
        <fullName evidence="2">SUEL-type lectin domain-containing protein</fullName>
    </recommendedName>
</protein>
<dbReference type="EMBL" id="MNPL01004098">
    <property type="protein sequence ID" value="OQR76966.1"/>
    <property type="molecule type" value="Genomic_DNA"/>
</dbReference>
<keyword evidence="4" id="KW-1185">Reference proteome</keyword>
<accession>A0A1V9XTY9</accession>
<evidence type="ECO:0000256" key="1">
    <source>
        <dbReference type="SAM" id="MobiDB-lite"/>
    </source>
</evidence>
<feature type="domain" description="SUEL-type lectin" evidence="2">
    <location>
        <begin position="109"/>
        <end position="213"/>
    </location>
</feature>
<sequence length="468" mass="50047">MAVGATPRASGGPSSRRHGCSLSVRVLQDASLPLKAAEGGEDIPAGGDAARMHASDCSRSTAAPGDGINALEVAIGRHPSLGHHALHRVERSYISAKFFTHLKTMQRSVCDGDLLHIKCPRNTSITFNTVFYGRNASYSRMCPGGAGQGGLAGGRGGQGPADDTTCIWKGALPLLVEACKNQQECKVNPHKEFRQRDPCPHIKKATDVSYQCRPNLFLYKTVCQGEKMSLKCQGKQRRLLVFSAFFGATRLGVPECHQQEDLSKECNAVGATDAMIAECQGRRRCQLSASQERFGRILCAKQAAVFLRVVYTCVSRDILKEYDNDDEDFTTDDSLISSTTSLSPTSSTAAPNENFVLTSPPNPSERFVTNRPRPPFSEHNEGGKPSFSSGRESSGADPGFRHGPPLVRPGTMGSSGREAPGSTAPSIIYNVPKPGSAGDAVRLHEVIDGSSGESQLGTSMPLGRDPLS</sequence>